<evidence type="ECO:0000313" key="1">
    <source>
        <dbReference type="EMBL" id="JAE27768.1"/>
    </source>
</evidence>
<name>A0A0A9H4E2_ARUDO</name>
<dbReference type="AlphaFoldDB" id="A0A0A9H4E2"/>
<organism evidence="1">
    <name type="scientific">Arundo donax</name>
    <name type="common">Giant reed</name>
    <name type="synonym">Donax arundinaceus</name>
    <dbReference type="NCBI Taxonomy" id="35708"/>
    <lineage>
        <taxon>Eukaryota</taxon>
        <taxon>Viridiplantae</taxon>
        <taxon>Streptophyta</taxon>
        <taxon>Embryophyta</taxon>
        <taxon>Tracheophyta</taxon>
        <taxon>Spermatophyta</taxon>
        <taxon>Magnoliopsida</taxon>
        <taxon>Liliopsida</taxon>
        <taxon>Poales</taxon>
        <taxon>Poaceae</taxon>
        <taxon>PACMAD clade</taxon>
        <taxon>Arundinoideae</taxon>
        <taxon>Arundineae</taxon>
        <taxon>Arundo</taxon>
    </lineage>
</organism>
<protein>
    <submittedName>
        <fullName evidence="1">Uncharacterized protein</fullName>
    </submittedName>
</protein>
<proteinExistence type="predicted"/>
<dbReference type="EMBL" id="GBRH01170128">
    <property type="protein sequence ID" value="JAE27768.1"/>
    <property type="molecule type" value="Transcribed_RNA"/>
</dbReference>
<reference evidence="1" key="2">
    <citation type="journal article" date="2015" name="Data Brief">
        <title>Shoot transcriptome of the giant reed, Arundo donax.</title>
        <authorList>
            <person name="Barrero R.A."/>
            <person name="Guerrero F.D."/>
            <person name="Moolhuijzen P."/>
            <person name="Goolsby J.A."/>
            <person name="Tidwell J."/>
            <person name="Bellgard S.E."/>
            <person name="Bellgard M.I."/>
        </authorList>
    </citation>
    <scope>NUCLEOTIDE SEQUENCE</scope>
    <source>
        <tissue evidence="1">Shoot tissue taken approximately 20 cm above the soil surface</tissue>
    </source>
</reference>
<reference evidence="1" key="1">
    <citation type="submission" date="2014-09" db="EMBL/GenBank/DDBJ databases">
        <authorList>
            <person name="Magalhaes I.L.F."/>
            <person name="Oliveira U."/>
            <person name="Santos F.R."/>
            <person name="Vidigal T.H.D.A."/>
            <person name="Brescovit A.D."/>
            <person name="Santos A.J."/>
        </authorList>
    </citation>
    <scope>NUCLEOTIDE SEQUENCE</scope>
    <source>
        <tissue evidence="1">Shoot tissue taken approximately 20 cm above the soil surface</tissue>
    </source>
</reference>
<accession>A0A0A9H4E2</accession>
<sequence>MIIGLGTLMIFRDLLFLNFDDW</sequence>